<dbReference type="Pfam" id="PF22455">
    <property type="entry name" value="PqqF_C_3"/>
    <property type="match status" value="1"/>
</dbReference>
<evidence type="ECO:0000256" key="1">
    <source>
        <dbReference type="ARBA" id="ARBA00007261"/>
    </source>
</evidence>
<dbReference type="PANTHER" id="PTHR43690">
    <property type="entry name" value="NARDILYSIN"/>
    <property type="match status" value="1"/>
</dbReference>
<proteinExistence type="inferred from homology"/>
<feature type="domain" description="Coenzyme PQQ synthesis protein F C-terminal lobe" evidence="10">
    <location>
        <begin position="473"/>
        <end position="571"/>
    </location>
</feature>
<evidence type="ECO:0000256" key="6">
    <source>
        <dbReference type="ARBA" id="ARBA00023049"/>
    </source>
</evidence>
<keyword evidence="4" id="KW-0378">Hydrolase</keyword>
<evidence type="ECO:0000259" key="11">
    <source>
        <dbReference type="Pfam" id="PF22456"/>
    </source>
</evidence>
<dbReference type="GO" id="GO:0046872">
    <property type="term" value="F:metal ion binding"/>
    <property type="evidence" value="ECO:0007669"/>
    <property type="project" value="UniProtKB-KW"/>
</dbReference>
<evidence type="ECO:0000259" key="10">
    <source>
        <dbReference type="Pfam" id="PF22455"/>
    </source>
</evidence>
<dbReference type="InterPro" id="IPR054733">
    <property type="entry name" value="PqqF_C_3"/>
</dbReference>
<dbReference type="PANTHER" id="PTHR43690:SF18">
    <property type="entry name" value="INSULIN-DEGRADING ENZYME-RELATED"/>
    <property type="match status" value="1"/>
</dbReference>
<dbReference type="Pfam" id="PF22456">
    <property type="entry name" value="PqqF-like_C_4"/>
    <property type="match status" value="1"/>
</dbReference>
<reference evidence="12" key="1">
    <citation type="submission" date="2024-06" db="EMBL/GenBank/DDBJ databases">
        <authorList>
            <person name="Coelho C."/>
            <person name="Bento M."/>
            <person name="Garcia E."/>
            <person name="Camelo A."/>
            <person name="Brandao I."/>
            <person name="Espirito Santo C."/>
            <person name="Trovao J."/>
            <person name="Verissimo A."/>
            <person name="Costa J."/>
            <person name="Tiago I."/>
        </authorList>
    </citation>
    <scope>NUCLEOTIDE SEQUENCE</scope>
    <source>
        <strain evidence="12">KWT182</strain>
    </source>
</reference>
<feature type="compositionally biased region" description="Polar residues" evidence="7">
    <location>
        <begin position="408"/>
        <end position="418"/>
    </location>
</feature>
<feature type="domain" description="Coenzyme PQQ synthesis protein F N-terminal lobe" evidence="9">
    <location>
        <begin position="174"/>
        <end position="324"/>
    </location>
</feature>
<dbReference type="SUPFAM" id="SSF63411">
    <property type="entry name" value="LuxS/MPP-like metallohydrolase"/>
    <property type="match status" value="2"/>
</dbReference>
<name>A0AAU7QF47_9GAMM</name>
<dbReference type="AlphaFoldDB" id="A0AAU7QF47"/>
<dbReference type="InterPro" id="IPR050626">
    <property type="entry name" value="Peptidase_M16"/>
</dbReference>
<keyword evidence="5" id="KW-0862">Zinc</keyword>
<dbReference type="Pfam" id="PF22454">
    <property type="entry name" value="PQQ_syn_pqqF_N_2"/>
    <property type="match status" value="1"/>
</dbReference>
<evidence type="ECO:0000259" key="9">
    <source>
        <dbReference type="Pfam" id="PF22454"/>
    </source>
</evidence>
<dbReference type="EMBL" id="CP157947">
    <property type="protein sequence ID" value="XBS71870.1"/>
    <property type="molecule type" value="Genomic_DNA"/>
</dbReference>
<evidence type="ECO:0000256" key="2">
    <source>
        <dbReference type="ARBA" id="ARBA00022670"/>
    </source>
</evidence>
<accession>A0AAU7QF47</accession>
<dbReference type="InterPro" id="IPR011765">
    <property type="entry name" value="Pept_M16_N"/>
</dbReference>
<evidence type="ECO:0000256" key="7">
    <source>
        <dbReference type="SAM" id="MobiDB-lite"/>
    </source>
</evidence>
<dbReference type="GO" id="GO:0006508">
    <property type="term" value="P:proteolysis"/>
    <property type="evidence" value="ECO:0007669"/>
    <property type="project" value="UniProtKB-KW"/>
</dbReference>
<organism evidence="12">
    <name type="scientific">Acerihabitans sp. KWT182</name>
    <dbReference type="NCBI Taxonomy" id="3157919"/>
    <lineage>
        <taxon>Bacteria</taxon>
        <taxon>Pseudomonadati</taxon>
        <taxon>Pseudomonadota</taxon>
        <taxon>Gammaproteobacteria</taxon>
        <taxon>Enterobacterales</taxon>
        <taxon>Pectobacteriaceae</taxon>
        <taxon>Acerihabitans</taxon>
    </lineage>
</organism>
<feature type="domain" description="Coenzyme PQQ synthesis protein F-like C-terminal lobe" evidence="11">
    <location>
        <begin position="697"/>
        <end position="777"/>
    </location>
</feature>
<sequence>MDPGAGGGRLNATTRSESTAYFFAVEPAKLAPGLARLTDMLVAPLFDPGALEQEVSVIDAEYRLLMTDAQTLCDAAQLYLFDGAPALRRFQVGSRAAFGPDLPSLRQALRDFHQRYYHAGHMTLALQGPQPPAELRTLAERCCACLPPSRAVIPAAGLRLTARGDAGLHAAGPPRLRLSFALNDPYRHDDGWPGVFRVLLTDEADGGLMAWLREHASCDGVRFIDSWRGAGAAIVAAEFTLAAADPALGARVESAFFGWLDQLCALSVRQLRHYARLAWRRFDGQTPLDQLRQLAFAPPAPPRIDVRAWRRWLLAFRREGLSRLWISEQEAETPIRTRGFDLRLAPFAPVAVADPPPTLRFHAGRFPLLSTPGFYPEELSAPPPLKRGPDSCRTMPVKPGPDSRCPTPLSSGENSVRRSTFRPVADAGCPPRFHSLPSRFSRPVTLSHIAASGTAVLTLSPAPGGFLGEVTGHVLQAALRAPAANLAHGGGELRIEKQQGVWLLQLSADNAMLPSVLEMISARLQTLPTAAISQGQRAWRHEWRRERGDIPVRRLLSRLPRWLSEKSRAYDGAALQPQTENHWQAVLYGGGAGLRQRLARSLQHFPSILASPVLPVTATASASVDKYPLTAVSSRAAESPMAATSACSRFPAAAPVPAPAGTPAARHTLRQREGDNALILFCPEPGGDMDARLAWRLLALIYQPLFFQQLRVEQNIGYVVHCVFHHTAWRSGVLFALQSPHLGGDALHQRTLAFLQQMEQRLADMPSALLAERRATLWGC</sequence>
<protein>
    <submittedName>
        <fullName evidence="12">Insulinase family protein</fullName>
    </submittedName>
</protein>
<keyword evidence="3" id="KW-0479">Metal-binding</keyword>
<dbReference type="InterPro" id="IPR054734">
    <property type="entry name" value="PqqF-like_C_4"/>
</dbReference>
<keyword evidence="6" id="KW-0482">Metalloprotease</keyword>
<evidence type="ECO:0000259" key="8">
    <source>
        <dbReference type="Pfam" id="PF00675"/>
    </source>
</evidence>
<dbReference type="Gene3D" id="3.30.830.10">
    <property type="entry name" value="Metalloenzyme, LuxS/M16 peptidase-like"/>
    <property type="match status" value="2"/>
</dbReference>
<evidence type="ECO:0000256" key="5">
    <source>
        <dbReference type="ARBA" id="ARBA00022833"/>
    </source>
</evidence>
<feature type="region of interest" description="Disordered" evidence="7">
    <location>
        <begin position="397"/>
        <end position="419"/>
    </location>
</feature>
<gene>
    <name evidence="12" type="ORF">ABK905_11470</name>
</gene>
<evidence type="ECO:0000313" key="12">
    <source>
        <dbReference type="EMBL" id="XBS71870.1"/>
    </source>
</evidence>
<dbReference type="InterPro" id="IPR011249">
    <property type="entry name" value="Metalloenz_LuxS/M16"/>
</dbReference>
<dbReference type="GO" id="GO:0008237">
    <property type="term" value="F:metallopeptidase activity"/>
    <property type="evidence" value="ECO:0007669"/>
    <property type="project" value="UniProtKB-KW"/>
</dbReference>
<comment type="similarity">
    <text evidence="1">Belongs to the peptidase M16 family.</text>
</comment>
<dbReference type="InterPro" id="IPR054740">
    <property type="entry name" value="PqqF_N_2"/>
</dbReference>
<keyword evidence="2" id="KW-0645">Protease</keyword>
<dbReference type="Pfam" id="PF00675">
    <property type="entry name" value="Peptidase_M16"/>
    <property type="match status" value="1"/>
</dbReference>
<evidence type="ECO:0000256" key="3">
    <source>
        <dbReference type="ARBA" id="ARBA00022723"/>
    </source>
</evidence>
<feature type="domain" description="Peptidase M16 N-terminal" evidence="8">
    <location>
        <begin position="7"/>
        <end position="63"/>
    </location>
</feature>
<evidence type="ECO:0000256" key="4">
    <source>
        <dbReference type="ARBA" id="ARBA00022801"/>
    </source>
</evidence>